<evidence type="ECO:0000313" key="6">
    <source>
        <dbReference type="Proteomes" id="UP000241769"/>
    </source>
</evidence>
<dbReference type="OrthoDB" id="274752at2759"/>
<keyword evidence="6" id="KW-1185">Reference proteome</keyword>
<dbReference type="GO" id="GO:1990904">
    <property type="term" value="C:ribonucleoprotein complex"/>
    <property type="evidence" value="ECO:0007669"/>
    <property type="project" value="UniProtKB-KW"/>
</dbReference>
<feature type="region of interest" description="Disordered" evidence="4">
    <location>
        <begin position="118"/>
        <end position="139"/>
    </location>
</feature>
<comment type="caution">
    <text evidence="5">The sequence shown here is derived from an EMBL/GenBank/DDBJ whole genome shotgun (WGS) entry which is preliminary data.</text>
</comment>
<sequence>MTSKGLQGSGFLRNGFAAGTVISAKLMNKTIKVAVPRVKIFKGRQIARLSRFMVHDENNEADIGDKVLIKQCLRITQNKHHKLHTIFEKDPTAAYAKEHPEFLEYMTVKQYDALPGRTRGLPAKPAVPPGNPLPEPDPHKINIRAARKESQLILEQTTKTNKQ</sequence>
<dbReference type="PANTHER" id="PTHR10744:SF1">
    <property type="entry name" value="SMALL RIBOSOMAL SUBUNIT PROTEIN US17M"/>
    <property type="match status" value="1"/>
</dbReference>
<gene>
    <name evidence="5" type="ORF">PROFUN_03611</name>
</gene>
<organism evidence="5 6">
    <name type="scientific">Planoprotostelium fungivorum</name>
    <dbReference type="NCBI Taxonomy" id="1890364"/>
    <lineage>
        <taxon>Eukaryota</taxon>
        <taxon>Amoebozoa</taxon>
        <taxon>Evosea</taxon>
        <taxon>Variosea</taxon>
        <taxon>Cavosteliida</taxon>
        <taxon>Cavosteliaceae</taxon>
        <taxon>Planoprotostelium</taxon>
    </lineage>
</organism>
<dbReference type="FunCoup" id="A0A2P6MSK6">
    <property type="interactions" value="142"/>
</dbReference>
<dbReference type="InterPro" id="IPR000266">
    <property type="entry name" value="Ribosomal_uS17"/>
</dbReference>
<dbReference type="Pfam" id="PF00366">
    <property type="entry name" value="Ribosomal_S17"/>
    <property type="match status" value="1"/>
</dbReference>
<dbReference type="GO" id="GO:0005739">
    <property type="term" value="C:mitochondrion"/>
    <property type="evidence" value="ECO:0007669"/>
    <property type="project" value="TreeGrafter"/>
</dbReference>
<evidence type="ECO:0000256" key="3">
    <source>
        <dbReference type="ARBA" id="ARBA00023274"/>
    </source>
</evidence>
<keyword evidence="3" id="KW-0687">Ribonucleoprotein</keyword>
<dbReference type="CDD" id="cd00364">
    <property type="entry name" value="Ribosomal_uS17"/>
    <property type="match status" value="1"/>
</dbReference>
<reference evidence="5 6" key="1">
    <citation type="journal article" date="2018" name="Genome Biol. Evol.">
        <title>Multiple Roots of Fruiting Body Formation in Amoebozoa.</title>
        <authorList>
            <person name="Hillmann F."/>
            <person name="Forbes G."/>
            <person name="Novohradska S."/>
            <person name="Ferling I."/>
            <person name="Riege K."/>
            <person name="Groth M."/>
            <person name="Westermann M."/>
            <person name="Marz M."/>
            <person name="Spaller T."/>
            <person name="Winckler T."/>
            <person name="Schaap P."/>
            <person name="Glockner G."/>
        </authorList>
    </citation>
    <scope>NUCLEOTIDE SEQUENCE [LARGE SCALE GENOMIC DNA]</scope>
    <source>
        <strain evidence="5 6">Jena</strain>
    </source>
</reference>
<dbReference type="GO" id="GO:0003735">
    <property type="term" value="F:structural constituent of ribosome"/>
    <property type="evidence" value="ECO:0007669"/>
    <property type="project" value="InterPro"/>
</dbReference>
<dbReference type="GO" id="GO:0005840">
    <property type="term" value="C:ribosome"/>
    <property type="evidence" value="ECO:0007669"/>
    <property type="project" value="UniProtKB-KW"/>
</dbReference>
<evidence type="ECO:0000256" key="4">
    <source>
        <dbReference type="SAM" id="MobiDB-lite"/>
    </source>
</evidence>
<accession>A0A2P6MSK6</accession>
<dbReference type="InterPro" id="IPR012340">
    <property type="entry name" value="NA-bd_OB-fold"/>
</dbReference>
<dbReference type="InParanoid" id="A0A2P6MSK6"/>
<name>A0A2P6MSK6_9EUKA</name>
<dbReference type="GO" id="GO:0006412">
    <property type="term" value="P:translation"/>
    <property type="evidence" value="ECO:0007669"/>
    <property type="project" value="InterPro"/>
</dbReference>
<protein>
    <submittedName>
        <fullName evidence="5">30S ribosomal protein S17</fullName>
    </submittedName>
</protein>
<evidence type="ECO:0000256" key="2">
    <source>
        <dbReference type="ARBA" id="ARBA00022980"/>
    </source>
</evidence>
<dbReference type="PANTHER" id="PTHR10744">
    <property type="entry name" value="40S RIBOSOMAL PROTEIN S11 FAMILY MEMBER"/>
    <property type="match status" value="1"/>
</dbReference>
<proteinExistence type="inferred from homology"/>
<evidence type="ECO:0000256" key="1">
    <source>
        <dbReference type="ARBA" id="ARBA00010254"/>
    </source>
</evidence>
<dbReference type="EMBL" id="MDYQ01000448">
    <property type="protein sequence ID" value="PRP74689.1"/>
    <property type="molecule type" value="Genomic_DNA"/>
</dbReference>
<dbReference type="AlphaFoldDB" id="A0A2P6MSK6"/>
<feature type="compositionally biased region" description="Pro residues" evidence="4">
    <location>
        <begin position="125"/>
        <end position="135"/>
    </location>
</feature>
<keyword evidence="2 5" id="KW-0689">Ribosomal protein</keyword>
<dbReference type="Gene3D" id="2.40.50.140">
    <property type="entry name" value="Nucleic acid-binding proteins"/>
    <property type="match status" value="1"/>
</dbReference>
<dbReference type="Proteomes" id="UP000241769">
    <property type="component" value="Unassembled WGS sequence"/>
</dbReference>
<dbReference type="SUPFAM" id="SSF50249">
    <property type="entry name" value="Nucleic acid-binding proteins"/>
    <property type="match status" value="1"/>
</dbReference>
<comment type="similarity">
    <text evidence="1">Belongs to the universal ribosomal protein uS17 family.</text>
</comment>
<evidence type="ECO:0000313" key="5">
    <source>
        <dbReference type="EMBL" id="PRP74689.1"/>
    </source>
</evidence>